<evidence type="ECO:0000313" key="2">
    <source>
        <dbReference type="Proteomes" id="UP000053660"/>
    </source>
</evidence>
<gene>
    <name evidence="1" type="ORF">OESDEN_03188</name>
</gene>
<dbReference type="OrthoDB" id="3248549at2759"/>
<evidence type="ECO:0000313" key="1">
    <source>
        <dbReference type="EMBL" id="KHJ96843.1"/>
    </source>
</evidence>
<name>A0A0B1TH08_OESDE</name>
<dbReference type="AlphaFoldDB" id="A0A0B1TH08"/>
<organism evidence="1 2">
    <name type="scientific">Oesophagostomum dentatum</name>
    <name type="common">Nodular worm</name>
    <dbReference type="NCBI Taxonomy" id="61180"/>
    <lineage>
        <taxon>Eukaryota</taxon>
        <taxon>Metazoa</taxon>
        <taxon>Ecdysozoa</taxon>
        <taxon>Nematoda</taxon>
        <taxon>Chromadorea</taxon>
        <taxon>Rhabditida</taxon>
        <taxon>Rhabditina</taxon>
        <taxon>Rhabditomorpha</taxon>
        <taxon>Strongyloidea</taxon>
        <taxon>Strongylidae</taxon>
        <taxon>Oesophagostomum</taxon>
    </lineage>
</organism>
<dbReference type="Proteomes" id="UP000053660">
    <property type="component" value="Unassembled WGS sequence"/>
</dbReference>
<sequence>MSWSSKRNEVDKECLSSLLLSWIQERIPENDPIRVKSLTHFMEIQSLGKGRFGEQEIFEHFG</sequence>
<dbReference type="EMBL" id="KN549575">
    <property type="protein sequence ID" value="KHJ96843.1"/>
    <property type="molecule type" value="Genomic_DNA"/>
</dbReference>
<reference evidence="1 2" key="1">
    <citation type="submission" date="2014-03" db="EMBL/GenBank/DDBJ databases">
        <title>Draft genome of the hookworm Oesophagostomum dentatum.</title>
        <authorList>
            <person name="Mitreva M."/>
        </authorList>
    </citation>
    <scope>NUCLEOTIDE SEQUENCE [LARGE SCALE GENOMIC DNA]</scope>
    <source>
        <strain evidence="1 2">OD-Hann</strain>
    </source>
</reference>
<proteinExistence type="predicted"/>
<accession>A0A0B1TH08</accession>
<protein>
    <submittedName>
        <fullName evidence="1">Uncharacterized protein</fullName>
    </submittedName>
</protein>
<keyword evidence="2" id="KW-1185">Reference proteome</keyword>